<dbReference type="FunFam" id="1.10.1200.10:FF:000007">
    <property type="entry name" value="Probable polyketide synthase pks17"/>
    <property type="match status" value="3"/>
</dbReference>
<dbReference type="InterPro" id="IPR014030">
    <property type="entry name" value="Ketoacyl_synth_N"/>
</dbReference>
<evidence type="ECO:0000313" key="19">
    <source>
        <dbReference type="Proteomes" id="UP000584374"/>
    </source>
</evidence>
<dbReference type="InterPro" id="IPR020841">
    <property type="entry name" value="PKS_Beta-ketoAc_synthase_dom"/>
</dbReference>
<feature type="active site" description="Proton donor; for dehydratase activity" evidence="14">
    <location>
        <position position="4113"/>
    </location>
</feature>
<dbReference type="InterPro" id="IPR050091">
    <property type="entry name" value="PKS_NRPS_Biosynth_Enz"/>
</dbReference>
<dbReference type="PROSITE" id="PS52004">
    <property type="entry name" value="KS3_2"/>
    <property type="match status" value="3"/>
</dbReference>
<dbReference type="Pfam" id="PF00550">
    <property type="entry name" value="PP-binding"/>
    <property type="match status" value="3"/>
</dbReference>
<dbReference type="GO" id="GO:0006633">
    <property type="term" value="P:fatty acid biosynthetic process"/>
    <property type="evidence" value="ECO:0007669"/>
    <property type="project" value="InterPro"/>
</dbReference>
<evidence type="ECO:0000259" key="15">
    <source>
        <dbReference type="PROSITE" id="PS50075"/>
    </source>
</evidence>
<name>A0A840QFA5_9PSEU</name>
<dbReference type="Pfam" id="PF22953">
    <property type="entry name" value="SpnB_Rossmann"/>
    <property type="match status" value="1"/>
</dbReference>
<keyword evidence="4 18" id="KW-0808">Transferase</keyword>
<feature type="domain" description="PKS/mFAS DH" evidence="17">
    <location>
        <begin position="3921"/>
        <end position="4191"/>
    </location>
</feature>
<dbReference type="InterPro" id="IPR049551">
    <property type="entry name" value="PKS_DH_C"/>
</dbReference>
<keyword evidence="2" id="KW-0596">Phosphopantetheine</keyword>
<dbReference type="InterPro" id="IPR036291">
    <property type="entry name" value="NAD(P)-bd_dom_sf"/>
</dbReference>
<feature type="domain" description="Carrier" evidence="15">
    <location>
        <begin position="2955"/>
        <end position="3030"/>
    </location>
</feature>
<feature type="domain" description="Carrier" evidence="15">
    <location>
        <begin position="1462"/>
        <end position="1537"/>
    </location>
</feature>
<dbReference type="Pfam" id="PF08990">
    <property type="entry name" value="Docking"/>
    <property type="match status" value="1"/>
</dbReference>
<dbReference type="InterPro" id="IPR018201">
    <property type="entry name" value="Ketoacyl_synth_AS"/>
</dbReference>
<keyword evidence="8" id="KW-0012">Acyltransferase</keyword>
<dbReference type="SMART" id="SM01294">
    <property type="entry name" value="PKS_PP_betabranch"/>
    <property type="match status" value="3"/>
</dbReference>
<dbReference type="Gene3D" id="1.10.1200.10">
    <property type="entry name" value="ACP-like"/>
    <property type="match status" value="3"/>
</dbReference>
<dbReference type="FunFam" id="3.40.47.10:FF:000019">
    <property type="entry name" value="Polyketide synthase type I"/>
    <property type="match status" value="3"/>
</dbReference>
<feature type="domain" description="Carrier" evidence="15">
    <location>
        <begin position="4630"/>
        <end position="4705"/>
    </location>
</feature>
<dbReference type="FunFam" id="3.40.366.10:FF:000002">
    <property type="entry name" value="Probable polyketide synthase 2"/>
    <property type="match status" value="1"/>
</dbReference>
<dbReference type="SMART" id="SM00823">
    <property type="entry name" value="PKS_PP"/>
    <property type="match status" value="3"/>
</dbReference>
<dbReference type="SMART" id="SM00825">
    <property type="entry name" value="PKS_KS"/>
    <property type="match status" value="3"/>
</dbReference>
<comment type="subunit">
    <text evidence="12">Homodimer. Erythronolide synthase is composed of EryAI, EryAII and EryAIII multimodular (2 modules) polypeptides each coding for a functional synthase subunit which participates in 2 of the six FAS-like elongation steps required for formation of the polyketide. Module 1, 2, 3, 4, 5, and 6 participating in biosynthesis steps 1, 2, 3, 4, 5, and 6, respectively.</text>
</comment>
<comment type="pathway">
    <text evidence="11">Antibiotic biosynthesis; erythromycin biosynthesis.</text>
</comment>
<keyword evidence="19" id="KW-1185">Reference proteome</keyword>
<dbReference type="InterPro" id="IPR006162">
    <property type="entry name" value="Ppantetheine_attach_site"/>
</dbReference>
<comment type="function">
    <text evidence="10">Involved in the biosynthesis of antibiotic erythromycin via the biosynthesis of its aglycone precursor, 6-deoxyerythronolide B (6-dEB).</text>
</comment>
<dbReference type="RefSeq" id="WP_184730706.1">
    <property type="nucleotide sequence ID" value="NZ_JACHIW010000002.1"/>
</dbReference>
<dbReference type="Gene3D" id="3.40.47.10">
    <property type="match status" value="3"/>
</dbReference>
<dbReference type="InterPro" id="IPR041618">
    <property type="entry name" value="PKS_DE"/>
</dbReference>
<dbReference type="PANTHER" id="PTHR43775:SF51">
    <property type="entry name" value="INACTIVE PHENOLPHTHIOCEROL SYNTHESIS POLYKETIDE SYNTHASE TYPE I PKS1-RELATED"/>
    <property type="match status" value="1"/>
</dbReference>
<keyword evidence="6" id="KW-0045">Antibiotic biosynthesis</keyword>
<evidence type="ECO:0000256" key="10">
    <source>
        <dbReference type="ARBA" id="ARBA00060158"/>
    </source>
</evidence>
<dbReference type="InterPro" id="IPR016039">
    <property type="entry name" value="Thiolase-like"/>
</dbReference>
<comment type="caution">
    <text evidence="18">The sequence shown here is derived from an EMBL/GenBank/DDBJ whole genome shotgun (WGS) entry which is preliminary data.</text>
</comment>
<dbReference type="Pfam" id="PF18369">
    <property type="entry name" value="PKS_DE"/>
    <property type="match status" value="2"/>
</dbReference>
<dbReference type="InterPro" id="IPR032821">
    <property type="entry name" value="PKS_assoc"/>
</dbReference>
<dbReference type="SUPFAM" id="SSF51735">
    <property type="entry name" value="NAD(P)-binding Rossmann-fold domains"/>
    <property type="match status" value="6"/>
</dbReference>
<dbReference type="SMART" id="SM00822">
    <property type="entry name" value="PKS_KR"/>
    <property type="match status" value="3"/>
</dbReference>
<organism evidence="18 19">
    <name type="scientific">Saccharopolyspora phatthalungensis</name>
    <dbReference type="NCBI Taxonomy" id="664693"/>
    <lineage>
        <taxon>Bacteria</taxon>
        <taxon>Bacillati</taxon>
        <taxon>Actinomycetota</taxon>
        <taxon>Actinomycetes</taxon>
        <taxon>Pseudonocardiales</taxon>
        <taxon>Pseudonocardiaceae</taxon>
        <taxon>Saccharopolyspora</taxon>
    </lineage>
</organism>
<dbReference type="InterPro" id="IPR020806">
    <property type="entry name" value="PKS_PP-bd"/>
</dbReference>
<dbReference type="PROSITE" id="PS52019">
    <property type="entry name" value="PKS_MFAS_DH"/>
    <property type="match status" value="1"/>
</dbReference>
<feature type="region of interest" description="C-terminal hotdog fold" evidence="14">
    <location>
        <begin position="4054"/>
        <end position="4191"/>
    </location>
</feature>
<feature type="domain" description="Ketosynthase family 3 (KS3)" evidence="16">
    <location>
        <begin position="3046"/>
        <end position="3470"/>
    </location>
</feature>
<dbReference type="SUPFAM" id="SSF55048">
    <property type="entry name" value="Probable ACP-binding domain of malonyl-CoA ACP transacylase"/>
    <property type="match status" value="3"/>
</dbReference>
<dbReference type="Pfam" id="PF00698">
    <property type="entry name" value="Acyl_transf_1"/>
    <property type="match status" value="3"/>
</dbReference>
<feature type="active site" description="Proton acceptor; for dehydratase activity" evidence="14">
    <location>
        <position position="3953"/>
    </location>
</feature>
<evidence type="ECO:0000256" key="11">
    <source>
        <dbReference type="ARBA" id="ARBA00060622"/>
    </source>
</evidence>
<evidence type="ECO:0000256" key="13">
    <source>
        <dbReference type="ARBA" id="ARBA00066981"/>
    </source>
</evidence>
<evidence type="ECO:0000256" key="7">
    <source>
        <dbReference type="ARBA" id="ARBA00023268"/>
    </source>
</evidence>
<reference evidence="18 19" key="1">
    <citation type="submission" date="2020-08" db="EMBL/GenBank/DDBJ databases">
        <title>Sequencing the genomes of 1000 actinobacteria strains.</title>
        <authorList>
            <person name="Klenk H.-P."/>
        </authorList>
    </citation>
    <scope>NUCLEOTIDE SEQUENCE [LARGE SCALE GENOMIC DNA]</scope>
    <source>
        <strain evidence="18 19">DSM 45584</strain>
    </source>
</reference>
<dbReference type="NCBIfam" id="NF045894">
    <property type="entry name" value="PKS_plus_SDR"/>
    <property type="match status" value="2"/>
</dbReference>
<dbReference type="InterPro" id="IPR055123">
    <property type="entry name" value="SpnB-like_Rossmann"/>
</dbReference>
<dbReference type="SMART" id="SM00826">
    <property type="entry name" value="PKS_DH"/>
    <property type="match status" value="1"/>
</dbReference>
<feature type="domain" description="Ketosynthase family 3 (KS3)" evidence="16">
    <location>
        <begin position="1555"/>
        <end position="1977"/>
    </location>
</feature>
<dbReference type="SUPFAM" id="SSF52151">
    <property type="entry name" value="FabD/lysophospholipase-like"/>
    <property type="match status" value="3"/>
</dbReference>
<dbReference type="Gene3D" id="3.40.50.720">
    <property type="entry name" value="NAD(P)-binding Rossmann-like Domain"/>
    <property type="match status" value="3"/>
</dbReference>
<dbReference type="Pfam" id="PF08659">
    <property type="entry name" value="KR"/>
    <property type="match status" value="3"/>
</dbReference>
<dbReference type="SUPFAM" id="SSF47336">
    <property type="entry name" value="ACP-like"/>
    <property type="match status" value="3"/>
</dbReference>
<dbReference type="Gene3D" id="3.10.129.110">
    <property type="entry name" value="Polyketide synthase dehydratase"/>
    <property type="match status" value="1"/>
</dbReference>
<dbReference type="InterPro" id="IPR057326">
    <property type="entry name" value="KR_dom"/>
</dbReference>
<dbReference type="SMART" id="SM00827">
    <property type="entry name" value="PKS_AT"/>
    <property type="match status" value="3"/>
</dbReference>
<dbReference type="Proteomes" id="UP000584374">
    <property type="component" value="Unassembled WGS sequence"/>
</dbReference>
<evidence type="ECO:0000256" key="3">
    <source>
        <dbReference type="ARBA" id="ARBA00022553"/>
    </source>
</evidence>
<dbReference type="GO" id="GO:0033068">
    <property type="term" value="P:macrolide biosynthetic process"/>
    <property type="evidence" value="ECO:0007669"/>
    <property type="project" value="UniProtKB-ARBA"/>
</dbReference>
<sequence length="4784" mass="508935">MAQEEKLFGYLKRVTTDLQQTRERLAELESRDSEPIAIVSMACRYPGGVSSPEELWELVRTGTDAISGFPDDRGWPLETLFDDDPDAPGTSYVRAGGFLHDAAEFDPTLFGISPREALAMDPQQRLLLETTWETVERANIDPTALRGSRTGVYTGVMYHDYATRLADIPDQTAGHLGNGSAPSIATGRIAYTFGLQGPAVTIDTACSSSLVALHLAAQALRNNECDMALAGGVTIMSTPTTFIEFSRQRGLSPDGRCKAFSSTADGTGWGEGIGIVLLERLSDAHRNRHPVLAVVRGSAINQDGASNGLTAPNGPSQQRVIRQALANAGLTPSEVDAVEAHGTGTRLGDPIEAQALLATYGHNRQNPLWLGSIKSNIGHTQAAAGIAGIIKMIQAMHHGTLPQTLHIDQPTPEVDWTSGAIALLTQNQQWPDTGRPRRAAISSFGISGTNAHVILEQAPAAAHENPDTHHTLSVVPWVLSAKTPEALRAQARRLAEHITDETSIVDVGYSLATTRARLDHRAVVVGGDHGELRTALTGLANATVPRDPAEPPGKVVFVYPGQGSQWVGMGTELLDSSTVFAHTIRDCEQALAPYVDWSLTDVLRGTGPAAQLDRVDVVQPALWAVMIALTHAWQALGIRPDAVIGHSQGEIAAAYAAGILTLDDAARIVTLRSQIIARHLAGKGGMASVSLSADALRHNLTEHPDISIAALNAPHTTVVSGPTIALESLLTTLDERDIRTRRIPVDYASHSPHVDAIRDELRQALEPISPRNGNIPFHSTVTGTPLPGTDLTPHYWHQNLRQTVLLRPVVEDLLADHHTFIEPSPHPVLTVGVQEIAEAAGTPATAIGTLHRNNGTRTQLLTSAGQAWTHGLPVDWTAVYADANPRQTGLPTYPFQRARYWLEAKQAPTAQHAADKAERDFWGAVESEDLTTLSEMLSVGDRCSKDSQELLRPALPLLSDWRREQVATSTVDSWRYQVTWRPQGSRQETTRISGRWLLLVPTECVEHAWVVAAHRALEDAGAEVAIIEPGTRDVLAGLLTEKAPAGVLSFLTLSDLEPVGPATTLALLQAAADADVRCPVWCVTSGAVSVGRSDRIRHPEQAQVWGLGQVAGLEHPGWWGGLVDLPEQPDERATARLVAAVAGTAGEDQLAVRASGVFARRLTRNATSVGRERTWRTEGPVLVTGGTGNIGAHVARWLARSGVRHLVLTSRRGAAAEGATELQAELEALGDSGIRVDIASCDVADRAALDALLDGLDDPVTAVFHTAGVGTAASLVDTDADVMADAFAAKALGARNLDEAFHDHALDAFVLFSSGASVWGGSGQGAYAAANSYLDALAQHRRARGVHALSVAWGSWGGGGMIARDGAGEALRRLGLRVMEPELAVEALRRSLARDDAVIAIADIDWGRFAPTLSAARRRPLIGDLAEARAALDGPGDQPVGAAEDGGWRQRLAALTPGERDQALLDLVRSETASVLGHSAPDDVAPRSAFRDLGFDSLTAVQFRNRLRSVTGLALPTTLVFDHPSPVAVVSYLKRELLGDDVAVARTTAVRAADDDPVVIVSMSCRFPGDADSPAGLWNLVIDGRDAVSDFPADRGWDLDGIYDPSLSRPGTSYARQGAFVADVAEFDAGLFGISPREALAMDPQQRLLLESSWEAFERAGIALEALRGSPTGVFVGAATSHYGTGWAAENAAGYLLTGTATAVISGRVAYVFGLEGPAVTVDTACSSSLVALHLAAQALRNGECSLALAGGVTVMSTPAAFVEFSRQRGLAVDGRCKSFAAAADGTGWGEGCGVVLLERLSDARRNGHPVLAVVRGSAVNQDGSSNGLSAPNGPSQQRVIRQALANAGLSPSEVDAVEAHGTGTRLGDPIEAQALLATYGHDRQTPLWLGSIKSNIGHTQAAAGAAGVLKMTLAMHHGTLPRTLHIDQPTPEVDWSTGAVTLLTENRQWPDTGRPRRAAISAFGVSGTNAHVILEQAPESDKTPVKPPVAVPVVPWVLSAKTPEALRAQAKQLADHLSDEASVLDVGYSLATTRAALEHRAVLLTGDITQRRKALTTLATGNTPTEIITGHATENSLAMIFSGQGTQRHHMGQQLYNTYPAFADAYDTACAQLDLHLPRPLHEVVFGDNPHLINQTQYAQPALFAFQLALYQLWHHWGIHPSIITGHSIGEITAAHITGVLSLPDAATLICTRGRLMQTLPEHGTMIAVTATETDIQPHLTGHEETVAVAAINSPTSLVLSGHRTTLEEITENLRADGFSVTQLRVSHAFHSPLIDPILTEFHDTITNLNFRPPTLPMISTLTGQPIDHTTLATPDHWTRHARHTVRFADAITAINADAYLEIGPTATLTPHLPNTAIPSLHHNQPEPQALNTALARLIANGTDPRWHDYFAATGARTTELPTYPFQRDRYWLEPELPEVPVTKSESRFWDAVEREDLEALSRTLGEADEAALTTTLPALARWRRRERAESIVDSLCYDVSWAPLKSAPPRTPDGTWLVVLPPGHSEDAELRSVLDALRDGGADVRVVHDITALGDCSMLSGVLSFLAFDDIPDETHPMLPRGLTATVALLKTLHEIGANAPLWCITRGAVAAVPSDELSHLSQASIWGMGRAVALEWPGLWGGLIDLSAALDDRAIARLLSVLADSAGEDQLAVRTSGVYTRRLIRDSHTGPQSPEWTPRGTVLVTGGTGALGAHVARWLARKGAQHLLLVSRRGPDAPGAAELDAELTGLGAAVTITACDVTDRSALSNLLATVPADLPLTGVVHTAGVGQLAPLAETSNEEFARVTGAKIAGAAHLDELLGERQLDAFVLFSSISGVWGSGGQAAYGAANAYLDALAQRRRERGLTATSVAWGPWADGGMADGAAGEHARRRGLAPLRPDRAMAALERAVRRAGACLTVADVQWDVFLPAFVSARPSPFLSALPEACVLLDASETGPSARLAALSPSERRSWLRSTVTSAVASVLGYAEAGDIDGERPFKELGFDSLTGVELRNRLGAALGVALPATLVFDHPTANRLVSHLAGLLTDERPEPAATAAAGTDEPLAIVGMACRFPGGVRSPEELWELVLGGRDAVSPFPTDRGWDLGALFDAAPDESGSSVATAGGFLHDAAEFDAEFFGISPREALAMDPQQRLLLETSWEAFERGGIDVTSLRGSRTGVFMGVNGQDYVSLLREDAQGTAGHLLTGNTTSVASGRISYTFGLEGPAVTVDTACSSSLVALHLAGQALRNNECDMALAGGVTIMSTPTTFVEFSRQRGLSPDGRCKAFSGTADGTGWGEGIGIVLLERLSDAHRNHHPVLAVVRGSAINQDGASNGLTAPNGPSQQRVIRQALTNAGLAPSEVDAVEAHGTGTRLGDPIEAQALQATYGHNRQTPLWLGSIKSNIGHTQAAAGIAGIIKMIQAMHHGTLPQTLHIDQPTPEVDWTSGAIELLTQNQQWPDTGRPRRAAISSFGVSGTNAHVVLEQAPVSTQEQAASRVPPVVPWVLSAKTPEALRVQAKQLADHLSDEASVLDVGYSLATTRAALEHRAVLLTGDITQRRKALTTLATGNTPTEIITGHATENSLAMIFSGQGTQRHRMGQQLYNTYPAFADAYDTACAQLDLHLPRPLHEVVFGDDPHLINQTQYAQPALFAFQVALYRLWQHWGIQPSVITGHSIGEITAAHITGVLALPDAATLICTRGRLMQTLPEHGTMIAVTATETDIQPHLTGHEETVAVAAINSPTSLVLSGNRTTLNEIARSLQDNGYRVTQLRVSHAFHSPLIDPILTEFHDTISNLNFRPPTLPMISTLTGQPIDHTTLAAPEHWTRHARHTVRFADAITAINATTYLEIGPAATLTPHLPNTAIPSLHHNQPEPQALNTALATLLTHGLEPNWHTYFAATGAHTTELPTYPFQRKRYWPRPGAASRPDADGAGHPLLTSAVELAHSDGLLLAGSLSLATHPWLADHSVLGSVLLPGTAFVDLVLHAARLTGGQGFEELTLETPLAVPESGAVRIQVAVAERDAEGRRQVTVHSMLDGETSWRRHASAVLGAEAAQPAGSPIVMAPGAEELPIDDAYAEFSAAGLDYGPAFRGLRAVWRAGERIVVETALPDGEDAQGFGIHPALLDCVLHGVAVAGMFGADRQARLPFSWSGVRLHATGSAVLRAQISRAGEDCIAVHVADGTGQPVATIERLVLRKISPEQIASTDAELLRSLFELAWLPREIPPGAGEIAVAGDDLPAALANRTGGSDPGTHLLFRPKNVQSRDPEVALAAATEVLEQLQNWTDDRTLVIVTQGAVACGGTVPDPAGAAVWGLVRSAQSEMPGRVILLDIDGADESWAAVPAALACGEPQIALRNGTTHTPRLTHTTPPHPTPPNWTHDTILITGATGALGTLITHHLIHTHQPHHLHLLSRNPPHNPPTTINNTHLTHHTCDLTNPHHITHTLNTIPPPTIIIHCAGTLHDATLTHQTPHHLHHTFTPKTTAAHHLHTHTHPNTTHIHFSSAAATLGTPGQANYAAANAYLDALAHHHPNTTTIAWGPWNTGMTGTNLGRIARTGLTPITAAEGLKLFDAALATGASVVLPMRLNIPALRRRAAESGIPHVLHDLVRPVAKMRVAADAPGPENRSFAETLRALPPHERQERLAQLVRGRVAEVVGQESGDAIAMDRPFADLGFDSLMAVELRGALETATRLRLPATLIFDRPSPAALCDYLAAELLPDDVSGPDVVFAEIDRLEAVLTQIGPQHAHGAQIRSRLRALLGSWELSPRGDDAAEEALAAADFEEVFSIIDDELGSS</sequence>
<dbReference type="PANTHER" id="PTHR43775">
    <property type="entry name" value="FATTY ACID SYNTHASE"/>
    <property type="match status" value="1"/>
</dbReference>
<evidence type="ECO:0000256" key="8">
    <source>
        <dbReference type="ARBA" id="ARBA00023315"/>
    </source>
</evidence>
<dbReference type="CDD" id="cd00833">
    <property type="entry name" value="PKS"/>
    <property type="match status" value="3"/>
</dbReference>
<evidence type="ECO:0000256" key="9">
    <source>
        <dbReference type="ARBA" id="ARBA00052442"/>
    </source>
</evidence>
<dbReference type="Pfam" id="PF16197">
    <property type="entry name" value="KAsynt_C_assoc"/>
    <property type="match status" value="3"/>
</dbReference>
<dbReference type="SUPFAM" id="SSF53901">
    <property type="entry name" value="Thiolase-like"/>
    <property type="match status" value="3"/>
</dbReference>
<keyword evidence="3" id="KW-0597">Phosphoprotein</keyword>
<dbReference type="Gene3D" id="3.40.366.10">
    <property type="entry name" value="Malonyl-Coenzyme A Acyl Carrier Protein, domain 2"/>
    <property type="match status" value="3"/>
</dbReference>
<accession>A0A840QFA5</accession>
<dbReference type="GO" id="GO:0047879">
    <property type="term" value="F:erythronolide synthase activity"/>
    <property type="evidence" value="ECO:0007669"/>
    <property type="project" value="UniProtKB-EC"/>
</dbReference>
<keyword evidence="5" id="KW-0677">Repeat</keyword>
<evidence type="ECO:0000256" key="12">
    <source>
        <dbReference type="ARBA" id="ARBA00063272"/>
    </source>
</evidence>
<evidence type="ECO:0000256" key="14">
    <source>
        <dbReference type="PROSITE-ProRule" id="PRU01363"/>
    </source>
</evidence>
<dbReference type="InterPro" id="IPR049900">
    <property type="entry name" value="PKS_mFAS_DH"/>
</dbReference>
<evidence type="ECO:0000256" key="2">
    <source>
        <dbReference type="ARBA" id="ARBA00022450"/>
    </source>
</evidence>
<dbReference type="Pfam" id="PF14765">
    <property type="entry name" value="PS-DH"/>
    <property type="match status" value="1"/>
</dbReference>
<dbReference type="InterPro" id="IPR014031">
    <property type="entry name" value="Ketoacyl_synth_C"/>
</dbReference>
<evidence type="ECO:0000256" key="4">
    <source>
        <dbReference type="ARBA" id="ARBA00022679"/>
    </source>
</evidence>
<dbReference type="InterPro" id="IPR016035">
    <property type="entry name" value="Acyl_Trfase/lysoPLipase"/>
</dbReference>
<dbReference type="InterPro" id="IPR015083">
    <property type="entry name" value="NorB/c/GfsB-D-like_docking"/>
</dbReference>
<feature type="region of interest" description="N-terminal hotdog fold" evidence="14">
    <location>
        <begin position="3921"/>
        <end position="4043"/>
    </location>
</feature>
<evidence type="ECO:0000256" key="1">
    <source>
        <dbReference type="ARBA" id="ARBA00001957"/>
    </source>
</evidence>
<dbReference type="EC" id="2.3.1.94" evidence="13"/>
<dbReference type="GO" id="GO:0004315">
    <property type="term" value="F:3-oxoacyl-[acyl-carrier-protein] synthase activity"/>
    <property type="evidence" value="ECO:0007669"/>
    <property type="project" value="InterPro"/>
</dbReference>
<dbReference type="GO" id="GO:0031177">
    <property type="term" value="F:phosphopantetheine binding"/>
    <property type="evidence" value="ECO:0007669"/>
    <property type="project" value="InterPro"/>
</dbReference>
<dbReference type="InterPro" id="IPR020807">
    <property type="entry name" value="PKS_DH"/>
</dbReference>
<dbReference type="Pfam" id="PF00109">
    <property type="entry name" value="ketoacyl-synt"/>
    <property type="match status" value="3"/>
</dbReference>
<evidence type="ECO:0000313" key="18">
    <source>
        <dbReference type="EMBL" id="MBB5158747.1"/>
    </source>
</evidence>
<evidence type="ECO:0000259" key="17">
    <source>
        <dbReference type="PROSITE" id="PS52019"/>
    </source>
</evidence>
<dbReference type="InterPro" id="IPR042104">
    <property type="entry name" value="PKS_dehydratase_sf"/>
</dbReference>
<dbReference type="GO" id="GO:0004312">
    <property type="term" value="F:fatty acid synthase activity"/>
    <property type="evidence" value="ECO:0007669"/>
    <property type="project" value="TreeGrafter"/>
</dbReference>
<dbReference type="Pfam" id="PF02801">
    <property type="entry name" value="Ketoacyl-synt_C"/>
    <property type="match status" value="3"/>
</dbReference>
<dbReference type="EMBL" id="JACHIW010000002">
    <property type="protein sequence ID" value="MBB5158747.1"/>
    <property type="molecule type" value="Genomic_DNA"/>
</dbReference>
<dbReference type="PROSITE" id="PS00606">
    <property type="entry name" value="KS3_1"/>
    <property type="match status" value="3"/>
</dbReference>
<dbReference type="InterPro" id="IPR001227">
    <property type="entry name" value="Ac_transferase_dom_sf"/>
</dbReference>
<dbReference type="InterPro" id="IPR013968">
    <property type="entry name" value="PKS_KR"/>
</dbReference>
<dbReference type="PROSITE" id="PS00012">
    <property type="entry name" value="PHOSPHOPANTETHEINE"/>
    <property type="match status" value="2"/>
</dbReference>
<dbReference type="PROSITE" id="PS50075">
    <property type="entry name" value="CARRIER"/>
    <property type="match status" value="3"/>
</dbReference>
<dbReference type="CDD" id="cd08952">
    <property type="entry name" value="KR_1_SDR_x"/>
    <property type="match status" value="2"/>
</dbReference>
<proteinExistence type="predicted"/>
<gene>
    <name evidence="18" type="ORF">BJ970_006346</name>
</gene>
<dbReference type="InterPro" id="IPR036736">
    <property type="entry name" value="ACP-like_sf"/>
</dbReference>
<feature type="domain" description="Ketosynthase family 3 (KS3)" evidence="16">
    <location>
        <begin position="33"/>
        <end position="457"/>
    </location>
</feature>
<dbReference type="InterPro" id="IPR009081">
    <property type="entry name" value="PP-bd_ACP"/>
</dbReference>
<protein>
    <recommendedName>
        <fullName evidence="13">6-deoxyerythronolide-B synthase</fullName>
        <ecNumber evidence="13">2.3.1.94</ecNumber>
    </recommendedName>
</protein>
<dbReference type="InterPro" id="IPR014043">
    <property type="entry name" value="Acyl_transferase_dom"/>
</dbReference>
<evidence type="ECO:0000256" key="5">
    <source>
        <dbReference type="ARBA" id="ARBA00022737"/>
    </source>
</evidence>
<dbReference type="CDD" id="cd08956">
    <property type="entry name" value="KR_3_FAS_SDR_x"/>
    <property type="match status" value="1"/>
</dbReference>
<dbReference type="Gene3D" id="3.30.70.3290">
    <property type="match status" value="3"/>
</dbReference>
<comment type="catalytic activity">
    <reaction evidence="9">
        <text>6 (S)-methylmalonyl-CoA + propanoyl-CoA + 6 NADPH + 12 H(+) = 6-deoxyerythronolide B + 6 CO2 + 6 NADP(+) + 7 CoA + H2O</text>
        <dbReference type="Rhea" id="RHEA:23068"/>
        <dbReference type="ChEBI" id="CHEBI:15377"/>
        <dbReference type="ChEBI" id="CHEBI:15378"/>
        <dbReference type="ChEBI" id="CHEBI:16089"/>
        <dbReference type="ChEBI" id="CHEBI:16526"/>
        <dbReference type="ChEBI" id="CHEBI:57287"/>
        <dbReference type="ChEBI" id="CHEBI:57327"/>
        <dbReference type="ChEBI" id="CHEBI:57392"/>
        <dbReference type="ChEBI" id="CHEBI:57783"/>
        <dbReference type="ChEBI" id="CHEBI:58349"/>
        <dbReference type="EC" id="2.3.1.94"/>
    </reaction>
</comment>
<evidence type="ECO:0000259" key="16">
    <source>
        <dbReference type="PROSITE" id="PS52004"/>
    </source>
</evidence>
<dbReference type="InterPro" id="IPR049552">
    <property type="entry name" value="PKS_DH_N"/>
</dbReference>
<comment type="cofactor">
    <cofactor evidence="1">
        <name>pantetheine 4'-phosphate</name>
        <dbReference type="ChEBI" id="CHEBI:47942"/>
    </cofactor>
</comment>
<keyword evidence="7" id="KW-0511">Multifunctional enzyme</keyword>
<evidence type="ECO:0000256" key="6">
    <source>
        <dbReference type="ARBA" id="ARBA00023194"/>
    </source>
</evidence>
<dbReference type="InterPro" id="IPR016036">
    <property type="entry name" value="Malonyl_transacylase_ACP-bd"/>
</dbReference>
<dbReference type="Pfam" id="PF21089">
    <property type="entry name" value="PKS_DH_N"/>
    <property type="match status" value="1"/>
</dbReference>